<evidence type="ECO:0000256" key="6">
    <source>
        <dbReference type="ARBA" id="ARBA00022801"/>
    </source>
</evidence>
<evidence type="ECO:0000256" key="9">
    <source>
        <dbReference type="PROSITE-ProRule" id="PRU00742"/>
    </source>
</evidence>
<keyword evidence="7 11" id="KW-0464">Manganese</keyword>
<keyword evidence="13" id="KW-1185">Reference proteome</keyword>
<reference evidence="12 13" key="1">
    <citation type="journal article" date="2010" name="Nature">
        <title>The Ectocarpus genome and the independent evolution of multicellularity in brown algae.</title>
        <authorList>
            <person name="Cock J.M."/>
            <person name="Sterck L."/>
            <person name="Rouze P."/>
            <person name="Scornet D."/>
            <person name="Allen A.E."/>
            <person name="Amoutzias G."/>
            <person name="Anthouard V."/>
            <person name="Artiguenave F."/>
            <person name="Aury J.M."/>
            <person name="Badger J.H."/>
            <person name="Beszteri B."/>
            <person name="Billiau K."/>
            <person name="Bonnet E."/>
            <person name="Bothwell J.H."/>
            <person name="Bowler C."/>
            <person name="Boyen C."/>
            <person name="Brownlee C."/>
            <person name="Carrano C.J."/>
            <person name="Charrier B."/>
            <person name="Cho G.Y."/>
            <person name="Coelho S.M."/>
            <person name="Collen J."/>
            <person name="Corre E."/>
            <person name="Da Silva C."/>
            <person name="Delage L."/>
            <person name="Delaroque N."/>
            <person name="Dittami S.M."/>
            <person name="Doulbeau S."/>
            <person name="Elias M."/>
            <person name="Farnham G."/>
            <person name="Gachon C.M."/>
            <person name="Gschloessl B."/>
            <person name="Heesch S."/>
            <person name="Jabbari K."/>
            <person name="Jubin C."/>
            <person name="Kawai H."/>
            <person name="Kimura K."/>
            <person name="Kloareg B."/>
            <person name="Kupper F.C."/>
            <person name="Lang D."/>
            <person name="Le Bail A."/>
            <person name="Leblanc C."/>
            <person name="Lerouge P."/>
            <person name="Lohr M."/>
            <person name="Lopez P.J."/>
            <person name="Martens C."/>
            <person name="Maumus F."/>
            <person name="Michel G."/>
            <person name="Miranda-Saavedra D."/>
            <person name="Morales J."/>
            <person name="Moreau H."/>
            <person name="Motomura T."/>
            <person name="Nagasato C."/>
            <person name="Napoli C.A."/>
            <person name="Nelson D.R."/>
            <person name="Nyvall-Collen P."/>
            <person name="Peters A.F."/>
            <person name="Pommier C."/>
            <person name="Potin P."/>
            <person name="Poulain J."/>
            <person name="Quesneville H."/>
            <person name="Read B."/>
            <person name="Rensing S.A."/>
            <person name="Ritter A."/>
            <person name="Rousvoal S."/>
            <person name="Samanta M."/>
            <person name="Samson G."/>
            <person name="Schroeder D.C."/>
            <person name="Segurens B."/>
            <person name="Strittmatter M."/>
            <person name="Tonon T."/>
            <person name="Tregear J.W."/>
            <person name="Valentin K."/>
            <person name="von Dassow P."/>
            <person name="Yamagishi T."/>
            <person name="Van de Peer Y."/>
            <person name="Wincker P."/>
        </authorList>
    </citation>
    <scope>NUCLEOTIDE SEQUENCE [LARGE SCALE GENOMIC DNA]</scope>
    <source>
        <strain evidence="13">Ec32 / CCAP1310/4</strain>
    </source>
</reference>
<dbReference type="InterPro" id="IPR023696">
    <property type="entry name" value="Ureohydrolase_dom_sf"/>
</dbReference>
<keyword evidence="4 11" id="KW-0056">Arginine metabolism</keyword>
<dbReference type="NCBIfam" id="TIGR01229">
    <property type="entry name" value="rocF_arginase"/>
    <property type="match status" value="1"/>
</dbReference>
<sequence length="383" mass="40599">MRCKMMMRCPAGVPGGWLRSRFLQSVRCFAAGVNGSYQVRGPLAQLRDVVDVNEMAWPSFLTSPRTAAVIGAPAMFGQPLAGTDKSPQLLREAGLHQNLAALGWRVEEMGDVDMTGPPGGADPAAAGGDARHSLAVGAGCRRLSEAVFEKAAEGKFVLTLGGDHSIALGTLAGVLRARPDTRVLWCDAHADINSPKGSPSGNMHGMPLSFVMGLSDPSTVRGLEWLCETDVPVLRPERIAYVGLRDVDVYERKILHRLKQEHGLFASTMQDVDRLGIGRVMELALEALGVTGNGDEEKGAPLHLSFDIDAVDPKVAPATGTVVRGGLNYREAMYVAESCVETGRLGSMDMVEVNADLTEPSAAAETVQLGLVAVASAMGSRIL</sequence>
<dbReference type="GO" id="GO:0000050">
    <property type="term" value="P:urea cycle"/>
    <property type="evidence" value="ECO:0007669"/>
    <property type="project" value="UniProtKB-UniPathway"/>
</dbReference>
<dbReference type="OMA" id="YKEFRYA"/>
<evidence type="ECO:0000256" key="3">
    <source>
        <dbReference type="ARBA" id="ARBA00018123"/>
    </source>
</evidence>
<proteinExistence type="inferred from homology"/>
<dbReference type="eggNOG" id="KOG2965">
    <property type="taxonomic scope" value="Eukaryota"/>
</dbReference>
<dbReference type="EMBL" id="FN649729">
    <property type="protein sequence ID" value="CBJ27497.1"/>
    <property type="molecule type" value="Genomic_DNA"/>
</dbReference>
<dbReference type="EMBL" id="FN648960">
    <property type="protein sequence ID" value="CBJ27497.1"/>
    <property type="molecule type" value="Genomic_DNA"/>
</dbReference>
<comment type="pathway">
    <text evidence="1">Nitrogen metabolism; urea cycle; L-ornithine and urea from L-arginine: step 1/1.</text>
</comment>
<dbReference type="GO" id="GO:0006525">
    <property type="term" value="P:arginine metabolic process"/>
    <property type="evidence" value="ECO:0007669"/>
    <property type="project" value="UniProtKB-KW"/>
</dbReference>
<dbReference type="GO" id="GO:0005829">
    <property type="term" value="C:cytosol"/>
    <property type="evidence" value="ECO:0007669"/>
    <property type="project" value="TreeGrafter"/>
</dbReference>
<evidence type="ECO:0000313" key="12">
    <source>
        <dbReference type="EMBL" id="CBJ27497.1"/>
    </source>
</evidence>
<dbReference type="FunCoup" id="D7G6A2">
    <property type="interactions" value="32"/>
</dbReference>
<keyword evidence="6 10" id="KW-0378">Hydrolase</keyword>
<comment type="catalytic activity">
    <reaction evidence="8 11">
        <text>L-arginine + H2O = urea + L-ornithine</text>
        <dbReference type="Rhea" id="RHEA:20569"/>
        <dbReference type="ChEBI" id="CHEBI:15377"/>
        <dbReference type="ChEBI" id="CHEBI:16199"/>
        <dbReference type="ChEBI" id="CHEBI:32682"/>
        <dbReference type="ChEBI" id="CHEBI:46911"/>
        <dbReference type="EC" id="3.5.3.1"/>
    </reaction>
</comment>
<dbReference type="InParanoid" id="D7G6A2"/>
<evidence type="ECO:0000256" key="5">
    <source>
        <dbReference type="ARBA" id="ARBA00022723"/>
    </source>
</evidence>
<dbReference type="Gene3D" id="3.40.800.10">
    <property type="entry name" value="Ureohydrolase domain"/>
    <property type="match status" value="1"/>
</dbReference>
<evidence type="ECO:0000256" key="8">
    <source>
        <dbReference type="ARBA" id="ARBA00047391"/>
    </source>
</evidence>
<gene>
    <name evidence="12" type="primary">ARI</name>
    <name evidence="12" type="ORF">Esi_0073_0060</name>
</gene>
<evidence type="ECO:0000313" key="13">
    <source>
        <dbReference type="Proteomes" id="UP000002630"/>
    </source>
</evidence>
<evidence type="ECO:0000256" key="11">
    <source>
        <dbReference type="RuleBase" id="RU361159"/>
    </source>
</evidence>
<dbReference type="PRINTS" id="PR00116">
    <property type="entry name" value="ARGINASE"/>
</dbReference>
<dbReference type="EC" id="3.5.3.1" evidence="2 11"/>
<organism evidence="12 13">
    <name type="scientific">Ectocarpus siliculosus</name>
    <name type="common">Brown alga</name>
    <name type="synonym">Conferva siliculosa</name>
    <dbReference type="NCBI Taxonomy" id="2880"/>
    <lineage>
        <taxon>Eukaryota</taxon>
        <taxon>Sar</taxon>
        <taxon>Stramenopiles</taxon>
        <taxon>Ochrophyta</taxon>
        <taxon>PX clade</taxon>
        <taxon>Phaeophyceae</taxon>
        <taxon>Ectocarpales</taxon>
        <taxon>Ectocarpaceae</taxon>
        <taxon>Ectocarpus</taxon>
    </lineage>
</organism>
<dbReference type="FunFam" id="3.40.800.10:FF:000012">
    <property type="entry name" value="Arginase"/>
    <property type="match status" value="1"/>
</dbReference>
<dbReference type="OrthoDB" id="9992747at2759"/>
<dbReference type="AlphaFoldDB" id="D7G6A2"/>
<dbReference type="GO" id="GO:0004053">
    <property type="term" value="F:arginase activity"/>
    <property type="evidence" value="ECO:0007669"/>
    <property type="project" value="UniProtKB-EC"/>
</dbReference>
<dbReference type="STRING" id="2880.D7G6A2"/>
<evidence type="ECO:0000256" key="4">
    <source>
        <dbReference type="ARBA" id="ARBA00022503"/>
    </source>
</evidence>
<comment type="cofactor">
    <cofactor evidence="11">
        <name>Mn(2+)</name>
        <dbReference type="ChEBI" id="CHEBI:29035"/>
    </cofactor>
    <text evidence="11">Binds 2 manganese ions per subunit.</text>
</comment>
<dbReference type="Pfam" id="PF00491">
    <property type="entry name" value="Arginase"/>
    <property type="match status" value="1"/>
</dbReference>
<dbReference type="SUPFAM" id="SSF52768">
    <property type="entry name" value="Arginase/deacetylase"/>
    <property type="match status" value="1"/>
</dbReference>
<dbReference type="InterPro" id="IPR006035">
    <property type="entry name" value="Ureohydrolase"/>
</dbReference>
<dbReference type="InterPro" id="IPR014033">
    <property type="entry name" value="Arginase"/>
</dbReference>
<dbReference type="Proteomes" id="UP000002630">
    <property type="component" value="Linkage Group LG04"/>
</dbReference>
<dbReference type="PROSITE" id="PS01053">
    <property type="entry name" value="ARGINASE_1"/>
    <property type="match status" value="1"/>
</dbReference>
<dbReference type="PANTHER" id="PTHR43782:SF3">
    <property type="entry name" value="ARGINASE"/>
    <property type="match status" value="1"/>
</dbReference>
<evidence type="ECO:0000256" key="1">
    <source>
        <dbReference type="ARBA" id="ARBA00005098"/>
    </source>
</evidence>
<dbReference type="GO" id="GO:0030145">
    <property type="term" value="F:manganese ion binding"/>
    <property type="evidence" value="ECO:0007669"/>
    <property type="project" value="TreeGrafter"/>
</dbReference>
<accession>D7G6A2</accession>
<keyword evidence="5 11" id="KW-0479">Metal-binding</keyword>
<dbReference type="CDD" id="cd09989">
    <property type="entry name" value="Arginase"/>
    <property type="match status" value="1"/>
</dbReference>
<name>D7G6A2_ECTSI</name>
<evidence type="ECO:0000256" key="7">
    <source>
        <dbReference type="ARBA" id="ARBA00023211"/>
    </source>
</evidence>
<comment type="similarity">
    <text evidence="9 10">Belongs to the arginase family.</text>
</comment>
<dbReference type="PANTHER" id="PTHR43782">
    <property type="entry name" value="ARGINASE"/>
    <property type="match status" value="1"/>
</dbReference>
<dbReference type="PROSITE" id="PS51409">
    <property type="entry name" value="ARGINASE_2"/>
    <property type="match status" value="1"/>
</dbReference>
<dbReference type="GO" id="GO:0005634">
    <property type="term" value="C:nucleus"/>
    <property type="evidence" value="ECO:0007669"/>
    <property type="project" value="TreeGrafter"/>
</dbReference>
<evidence type="ECO:0000256" key="2">
    <source>
        <dbReference type="ARBA" id="ARBA00012168"/>
    </source>
</evidence>
<protein>
    <recommendedName>
        <fullName evidence="3 11">Arginase</fullName>
        <ecNumber evidence="2 11">3.5.3.1</ecNumber>
    </recommendedName>
</protein>
<dbReference type="UniPathway" id="UPA00158">
    <property type="reaction ID" value="UER00270"/>
</dbReference>
<dbReference type="InterPro" id="IPR020855">
    <property type="entry name" value="Ureohydrolase_Mn_BS"/>
</dbReference>
<evidence type="ECO:0000256" key="10">
    <source>
        <dbReference type="RuleBase" id="RU003684"/>
    </source>
</evidence>